<evidence type="ECO:0000313" key="1">
    <source>
        <dbReference type="EMBL" id="KAI1516110.1"/>
    </source>
</evidence>
<dbReference type="Proteomes" id="UP000249757">
    <property type="component" value="Unassembled WGS sequence"/>
</dbReference>
<keyword evidence="2" id="KW-1185">Reference proteome</keyword>
<dbReference type="InterPro" id="IPR013744">
    <property type="entry name" value="SidJ"/>
</dbReference>
<dbReference type="AlphaFoldDB" id="A0A922NHL0"/>
<dbReference type="EMBL" id="NRDI02000005">
    <property type="protein sequence ID" value="KAI1516110.1"/>
    <property type="molecule type" value="Genomic_DNA"/>
</dbReference>
<gene>
    <name evidence="1" type="ORF">Ptr86124_004647</name>
</gene>
<protein>
    <submittedName>
        <fullName evidence="1">DUF1749 containing protein</fullName>
    </submittedName>
</protein>
<reference evidence="2" key="1">
    <citation type="journal article" date="2022" name="Microb. Genom.">
        <title>A global pangenome for the wheat fungal pathogen Pyrenophora tritici-repentis and prediction of effector protein structural homology.</title>
        <authorList>
            <person name="Moolhuijzen P.M."/>
            <person name="See P.T."/>
            <person name="Shi G."/>
            <person name="Powell H.R."/>
            <person name="Cockram J."/>
            <person name="Jorgensen L.N."/>
            <person name="Benslimane H."/>
            <person name="Strelkov S.E."/>
            <person name="Turner J."/>
            <person name="Liu Z."/>
            <person name="Moffat C.S."/>
        </authorList>
    </citation>
    <scope>NUCLEOTIDE SEQUENCE [LARGE SCALE GENOMIC DNA]</scope>
</reference>
<dbReference type="OMA" id="PPWVNKE"/>
<dbReference type="PANTHER" id="PTHR31591">
    <property type="entry name" value="UPF0613 PROTEIN PB24D3.06C"/>
    <property type="match status" value="1"/>
</dbReference>
<dbReference type="Gene3D" id="3.40.50.1820">
    <property type="entry name" value="alpha/beta hydrolase"/>
    <property type="match status" value="1"/>
</dbReference>
<dbReference type="PANTHER" id="PTHR31591:SF7">
    <property type="entry name" value="DUF1749-DOMAIN-CONTAINING PROTEIN"/>
    <property type="match status" value="1"/>
</dbReference>
<accession>A0A922NHL0</accession>
<name>A0A922NHL0_9PLEO</name>
<sequence>MAHPGIAHKYSKRRIAFEHAPTPSSSSSSSSSTTIPNTLLWVGGLTDGLLTVPYPTQIAKSLPPTWTLSEVLLSSSYKGWGTGSLARDARELNECVSYFKNLRPGKKVVVMGHSTGCQDIMEYLVGKDYDKRESLDGVILQGGVSDREAWEDFGKEGKAKQDLADAISKTREFVEKGKGSEVLSREGNRVLEEMGGPLTAYRAYSLLAKGGDDDYFSSDLSDEHFASTFGRIPATTPVCFLLGELDPYVPEKVDRAALLKRWTRIIREGGGVVDDEDGGVVKGAHHNLDGDPEDVVEDLVRRVCGFVAGLEEERGWKSAGSRL</sequence>
<dbReference type="InterPro" id="IPR029058">
    <property type="entry name" value="AB_hydrolase_fold"/>
</dbReference>
<comment type="caution">
    <text evidence="1">The sequence shown here is derived from an EMBL/GenBank/DDBJ whole genome shotgun (WGS) entry which is preliminary data.</text>
</comment>
<organism evidence="1 2">
    <name type="scientific">Pyrenophora tritici-repentis</name>
    <dbReference type="NCBI Taxonomy" id="45151"/>
    <lineage>
        <taxon>Eukaryota</taxon>
        <taxon>Fungi</taxon>
        <taxon>Dikarya</taxon>
        <taxon>Ascomycota</taxon>
        <taxon>Pezizomycotina</taxon>
        <taxon>Dothideomycetes</taxon>
        <taxon>Pleosporomycetidae</taxon>
        <taxon>Pleosporales</taxon>
        <taxon>Pleosporineae</taxon>
        <taxon>Pleosporaceae</taxon>
        <taxon>Pyrenophora</taxon>
    </lineage>
</organism>
<dbReference type="Pfam" id="PF08538">
    <property type="entry name" value="DUF1749"/>
    <property type="match status" value="1"/>
</dbReference>
<dbReference type="SUPFAM" id="SSF53474">
    <property type="entry name" value="alpha/beta-Hydrolases"/>
    <property type="match status" value="1"/>
</dbReference>
<proteinExistence type="predicted"/>
<evidence type="ECO:0000313" key="2">
    <source>
        <dbReference type="Proteomes" id="UP000249757"/>
    </source>
</evidence>